<sequence>MRYILLLLTASVADAVHSVSVVSTNAYTCNAVSGIDIAFSPDKKKITANFPPIKLTVEAPAHGYPGGNSTVGCGGTVEFEDWAGGVRFAISDVTWHTGKLNLTKNNLLHSLRAKVEMAVEHETNTYPLHYPMIKDYSSATLLDVDINPALTNYQGIFEASAKNPRLYWSTCFNGYLANTTKITFTLGGSSSGGGTSEPGWSMDLGLVWESCYAPNETVWGQKVIKGWESCTYRETNATIKRSKALYPMLD</sequence>
<evidence type="ECO:0000313" key="3">
    <source>
        <dbReference type="Proteomes" id="UP000319160"/>
    </source>
</evidence>
<reference evidence="3" key="1">
    <citation type="submission" date="2019-06" db="EMBL/GenBank/DDBJ databases">
        <title>Draft genome sequence of the griseofulvin-producing fungus Xylaria cubensis strain G536.</title>
        <authorList>
            <person name="Mead M.E."/>
            <person name="Raja H.A."/>
            <person name="Steenwyk J.L."/>
            <person name="Knowles S.L."/>
            <person name="Oberlies N.H."/>
            <person name="Rokas A."/>
        </authorList>
    </citation>
    <scope>NUCLEOTIDE SEQUENCE [LARGE SCALE GENOMIC DNA]</scope>
    <source>
        <strain evidence="3">G536</strain>
    </source>
</reference>
<dbReference type="OrthoDB" id="4746686at2759"/>
<accession>A0A553I5V9</accession>
<protein>
    <submittedName>
        <fullName evidence="2">Uncharacterized protein</fullName>
    </submittedName>
</protein>
<proteinExistence type="predicted"/>
<dbReference type="AlphaFoldDB" id="A0A553I5V9"/>
<keyword evidence="3" id="KW-1185">Reference proteome</keyword>
<feature type="signal peptide" evidence="1">
    <location>
        <begin position="1"/>
        <end position="15"/>
    </location>
</feature>
<name>A0A553I5V9_9PEZI</name>
<dbReference type="Proteomes" id="UP000319160">
    <property type="component" value="Unassembled WGS sequence"/>
</dbReference>
<evidence type="ECO:0000256" key="1">
    <source>
        <dbReference type="SAM" id="SignalP"/>
    </source>
</evidence>
<organism evidence="2 3">
    <name type="scientific">Xylaria flabelliformis</name>
    <dbReference type="NCBI Taxonomy" id="2512241"/>
    <lineage>
        <taxon>Eukaryota</taxon>
        <taxon>Fungi</taxon>
        <taxon>Dikarya</taxon>
        <taxon>Ascomycota</taxon>
        <taxon>Pezizomycotina</taxon>
        <taxon>Sordariomycetes</taxon>
        <taxon>Xylariomycetidae</taxon>
        <taxon>Xylariales</taxon>
        <taxon>Xylariaceae</taxon>
        <taxon>Xylaria</taxon>
    </lineage>
</organism>
<gene>
    <name evidence="2" type="ORF">FHL15_003544</name>
</gene>
<comment type="caution">
    <text evidence="2">The sequence shown here is derived from an EMBL/GenBank/DDBJ whole genome shotgun (WGS) entry which is preliminary data.</text>
</comment>
<evidence type="ECO:0000313" key="2">
    <source>
        <dbReference type="EMBL" id="TRX95586.1"/>
    </source>
</evidence>
<keyword evidence="1" id="KW-0732">Signal</keyword>
<dbReference type="EMBL" id="VFLP01000015">
    <property type="protein sequence ID" value="TRX95586.1"/>
    <property type="molecule type" value="Genomic_DNA"/>
</dbReference>
<feature type="chain" id="PRO_5022062243" evidence="1">
    <location>
        <begin position="16"/>
        <end position="250"/>
    </location>
</feature>